<dbReference type="EMBL" id="CAJNOQ010005304">
    <property type="protein sequence ID" value="CAF1093781.1"/>
    <property type="molecule type" value="Genomic_DNA"/>
</dbReference>
<protein>
    <recommendedName>
        <fullName evidence="6">G protein gamma domain-containing protein</fullName>
    </recommendedName>
</protein>
<name>A0A814NHP2_9BILA</name>
<dbReference type="GO" id="GO:0007186">
    <property type="term" value="P:G protein-coupled receptor signaling pathway"/>
    <property type="evidence" value="ECO:0007669"/>
    <property type="project" value="InterPro"/>
</dbReference>
<dbReference type="SMART" id="SM00224">
    <property type="entry name" value="GGL"/>
    <property type="match status" value="1"/>
</dbReference>
<dbReference type="Proteomes" id="UP000682733">
    <property type="component" value="Unassembled WGS sequence"/>
</dbReference>
<evidence type="ECO:0000313" key="7">
    <source>
        <dbReference type="EMBL" id="CAF0923766.1"/>
    </source>
</evidence>
<dbReference type="InterPro" id="IPR001770">
    <property type="entry name" value="G-protein_gamma"/>
</dbReference>
<proteinExistence type="inferred from homology"/>
<dbReference type="Proteomes" id="UP000677228">
    <property type="component" value="Unassembled WGS sequence"/>
</dbReference>
<dbReference type="GO" id="GO:0005834">
    <property type="term" value="C:heterotrimeric G-protein complex"/>
    <property type="evidence" value="ECO:0007669"/>
    <property type="project" value="InterPro"/>
</dbReference>
<sequence length="180" mass="20302">KSDNNTETDQLEFKIDLPCSQYLKKTSIDSTAFASLLSNTETSLLTSKYSMKIASSHDLDLLTNYICQTYRFTVVDKIGNAASLYSESILGHPVAILLKKPIKAMINLTSSSGNDGAHQQMRKTVEQLRFEVNVHRERASSTLNDLIKFCQAHAPADYLIVGFQHKEQNPWKERRMCSVI</sequence>
<evidence type="ECO:0000256" key="1">
    <source>
        <dbReference type="ARBA" id="ARBA00004236"/>
    </source>
</evidence>
<evidence type="ECO:0000313" key="8">
    <source>
        <dbReference type="EMBL" id="CAF1093781.1"/>
    </source>
</evidence>
<evidence type="ECO:0000313" key="11">
    <source>
        <dbReference type="Proteomes" id="UP000663829"/>
    </source>
</evidence>
<evidence type="ECO:0000313" key="10">
    <source>
        <dbReference type="EMBL" id="CAF3859149.1"/>
    </source>
</evidence>
<dbReference type="AlphaFoldDB" id="A0A814NHP2"/>
<dbReference type="GO" id="GO:0031681">
    <property type="term" value="F:G-protein beta-subunit binding"/>
    <property type="evidence" value="ECO:0007669"/>
    <property type="project" value="InterPro"/>
</dbReference>
<dbReference type="Proteomes" id="UP000663829">
    <property type="component" value="Unassembled WGS sequence"/>
</dbReference>
<evidence type="ECO:0000256" key="2">
    <source>
        <dbReference type="ARBA" id="ARBA00007431"/>
    </source>
</evidence>
<comment type="caution">
    <text evidence="8">The sequence shown here is derived from an EMBL/GenBank/DDBJ whole genome shotgun (WGS) entry which is preliminary data.</text>
</comment>
<dbReference type="CDD" id="cd00068">
    <property type="entry name" value="GGL"/>
    <property type="match status" value="1"/>
</dbReference>
<dbReference type="EMBL" id="CAJOBA010004037">
    <property type="protein sequence ID" value="CAF3700907.1"/>
    <property type="molecule type" value="Genomic_DNA"/>
</dbReference>
<gene>
    <name evidence="8" type="ORF">GPM918_LOCUS18398</name>
    <name evidence="7" type="ORF">OVA965_LOCUS10765</name>
    <name evidence="10" type="ORF">SRO942_LOCUS18395</name>
    <name evidence="9" type="ORF">TMI583_LOCUS10760</name>
</gene>
<dbReference type="PROSITE" id="PS50058">
    <property type="entry name" value="G_PROTEIN_GAMMA"/>
    <property type="match status" value="1"/>
</dbReference>
<dbReference type="InterPro" id="IPR036284">
    <property type="entry name" value="GGL_sf"/>
</dbReference>
<feature type="non-terminal residue" evidence="8">
    <location>
        <position position="1"/>
    </location>
</feature>
<organism evidence="8 11">
    <name type="scientific">Didymodactylos carnosus</name>
    <dbReference type="NCBI Taxonomy" id="1234261"/>
    <lineage>
        <taxon>Eukaryota</taxon>
        <taxon>Metazoa</taxon>
        <taxon>Spiralia</taxon>
        <taxon>Gnathifera</taxon>
        <taxon>Rotifera</taxon>
        <taxon>Eurotatoria</taxon>
        <taxon>Bdelloidea</taxon>
        <taxon>Philodinida</taxon>
        <taxon>Philodinidae</taxon>
        <taxon>Didymodactylos</taxon>
    </lineage>
</organism>
<dbReference type="Pfam" id="PF00631">
    <property type="entry name" value="G-gamma"/>
    <property type="match status" value="1"/>
</dbReference>
<evidence type="ECO:0000256" key="5">
    <source>
        <dbReference type="ARBA" id="ARBA00023224"/>
    </source>
</evidence>
<evidence type="ECO:0000259" key="6">
    <source>
        <dbReference type="PROSITE" id="PS50058"/>
    </source>
</evidence>
<feature type="domain" description="G protein gamma" evidence="6">
    <location>
        <begin position="121"/>
        <end position="180"/>
    </location>
</feature>
<dbReference type="InterPro" id="IPR058898">
    <property type="entry name" value="Mu_AP3"/>
</dbReference>
<keyword evidence="3" id="KW-1003">Cell membrane</keyword>
<dbReference type="PANTHER" id="PTHR13809">
    <property type="entry name" value="GUANINE NUCLEOTIDE-BINDING PROTEIN GAMMA SUBUNIT"/>
    <property type="match status" value="1"/>
</dbReference>
<dbReference type="SMART" id="SM01224">
    <property type="entry name" value="G_gamma"/>
    <property type="match status" value="1"/>
</dbReference>
<dbReference type="Gene3D" id="4.10.260.10">
    <property type="entry name" value="Transducin (heterotrimeric G protein), gamma chain"/>
    <property type="match status" value="1"/>
</dbReference>
<accession>A0A814NHP2</accession>
<dbReference type="Pfam" id="PF26171">
    <property type="entry name" value="Mu_AP3"/>
    <property type="match status" value="1"/>
</dbReference>
<keyword evidence="5" id="KW-0807">Transducer</keyword>
<dbReference type="EMBL" id="CAJNOK010004036">
    <property type="protein sequence ID" value="CAF0923766.1"/>
    <property type="molecule type" value="Genomic_DNA"/>
</dbReference>
<reference evidence="8" key="1">
    <citation type="submission" date="2021-02" db="EMBL/GenBank/DDBJ databases">
        <authorList>
            <person name="Nowell W R."/>
        </authorList>
    </citation>
    <scope>NUCLEOTIDE SEQUENCE</scope>
</reference>
<evidence type="ECO:0000256" key="4">
    <source>
        <dbReference type="ARBA" id="ARBA00023136"/>
    </source>
</evidence>
<dbReference type="EMBL" id="CAJOBC010005304">
    <property type="protein sequence ID" value="CAF3859149.1"/>
    <property type="molecule type" value="Genomic_DNA"/>
</dbReference>
<dbReference type="OrthoDB" id="6264244at2759"/>
<evidence type="ECO:0000256" key="3">
    <source>
        <dbReference type="ARBA" id="ARBA00022475"/>
    </source>
</evidence>
<keyword evidence="4" id="KW-0472">Membrane</keyword>
<dbReference type="SUPFAM" id="SSF48670">
    <property type="entry name" value="Transducin (heterotrimeric G protein), gamma chain"/>
    <property type="match status" value="1"/>
</dbReference>
<keyword evidence="11" id="KW-1185">Reference proteome</keyword>
<dbReference type="Proteomes" id="UP000681722">
    <property type="component" value="Unassembled WGS sequence"/>
</dbReference>
<dbReference type="InterPro" id="IPR015898">
    <property type="entry name" value="G-protein_gamma-like_dom"/>
</dbReference>
<comment type="similarity">
    <text evidence="2">Belongs to the G protein gamma family.</text>
</comment>
<comment type="subcellular location">
    <subcellularLocation>
        <location evidence="1">Cell membrane</location>
    </subcellularLocation>
</comment>
<evidence type="ECO:0000313" key="9">
    <source>
        <dbReference type="EMBL" id="CAF3700907.1"/>
    </source>
</evidence>